<sequence>MKSILSALVLFASCLLVRSVAANSTTSVSGQIVDRDKRPVAYVSIGVVNTSVGTVADGQGRFTLYITDKVKLTDTVRISLIGYRPLALTVVALTEQMAKDESLMLEEDVRQLSEVRINASSSKVKTLGKTGYQTGMVTNFALSELPRQNLGSEIGRRFNVSKGVNRLEKYQFYVITNYDSVRFRINVYRAKDMQNLLAQNIYVTMAGKVRKWVEVDLLPYQIITSDDVIVSVQWIDSTGKGSAVQMPIQMPAAATHYYRYGSQDRWKKFRGMTTSMNLTFTRSRT</sequence>
<comment type="caution">
    <text evidence="2">The sequence shown here is derived from an EMBL/GenBank/DDBJ whole genome shotgun (WGS) entry which is preliminary data.</text>
</comment>
<feature type="signal peptide" evidence="1">
    <location>
        <begin position="1"/>
        <end position="22"/>
    </location>
</feature>
<evidence type="ECO:0000256" key="1">
    <source>
        <dbReference type="SAM" id="SignalP"/>
    </source>
</evidence>
<dbReference type="Proteomes" id="UP000009309">
    <property type="component" value="Unassembled WGS sequence"/>
</dbReference>
<proteinExistence type="predicted"/>
<evidence type="ECO:0008006" key="4">
    <source>
        <dbReference type="Google" id="ProtNLM"/>
    </source>
</evidence>
<keyword evidence="3" id="KW-1185">Reference proteome</keyword>
<evidence type="ECO:0000313" key="2">
    <source>
        <dbReference type="EMBL" id="CCH56863.1"/>
    </source>
</evidence>
<protein>
    <recommendedName>
        <fullName evidence="4">TonB-dependent receptor plug</fullName>
    </recommendedName>
</protein>
<dbReference type="eggNOG" id="COG2304">
    <property type="taxonomic scope" value="Bacteria"/>
</dbReference>
<dbReference type="RefSeq" id="WP_009285424.1">
    <property type="nucleotide sequence ID" value="NZ_CAIT01000010.1"/>
</dbReference>
<evidence type="ECO:0000313" key="3">
    <source>
        <dbReference type="Proteomes" id="UP000009309"/>
    </source>
</evidence>
<dbReference type="InterPro" id="IPR008969">
    <property type="entry name" value="CarboxyPept-like_regulatory"/>
</dbReference>
<dbReference type="AlphaFoldDB" id="I2GSI4"/>
<accession>I2GSI4</accession>
<dbReference type="SUPFAM" id="SSF49464">
    <property type="entry name" value="Carboxypeptidase regulatory domain-like"/>
    <property type="match status" value="1"/>
</dbReference>
<dbReference type="EMBL" id="CAIT01000010">
    <property type="protein sequence ID" value="CCH56863.1"/>
    <property type="molecule type" value="Genomic_DNA"/>
</dbReference>
<gene>
    <name evidence="2" type="ORF">BN8_06252</name>
</gene>
<organism evidence="2 3">
    <name type="scientific">Fibrisoma limi BUZ 3</name>
    <dbReference type="NCBI Taxonomy" id="1185876"/>
    <lineage>
        <taxon>Bacteria</taxon>
        <taxon>Pseudomonadati</taxon>
        <taxon>Bacteroidota</taxon>
        <taxon>Cytophagia</taxon>
        <taxon>Cytophagales</taxon>
        <taxon>Spirosomataceae</taxon>
        <taxon>Fibrisoma</taxon>
    </lineage>
</organism>
<dbReference type="OrthoDB" id="2247630at2"/>
<keyword evidence="1" id="KW-0732">Signal</keyword>
<dbReference type="Pfam" id="PF13715">
    <property type="entry name" value="CarbopepD_reg_2"/>
    <property type="match status" value="1"/>
</dbReference>
<feature type="chain" id="PRO_5003658750" description="TonB-dependent receptor plug" evidence="1">
    <location>
        <begin position="23"/>
        <end position="285"/>
    </location>
</feature>
<reference evidence="2 3" key="1">
    <citation type="journal article" date="2012" name="J. Bacteriol.">
        <title>Genome Sequence of the Filamentous Bacterium Fibrisoma limi BUZ 3T.</title>
        <authorList>
            <person name="Filippini M."/>
            <person name="Qi W."/>
            <person name="Jaenicke S."/>
            <person name="Goesmann A."/>
            <person name="Smits T.H."/>
            <person name="Bagheri H.C."/>
        </authorList>
    </citation>
    <scope>NUCLEOTIDE SEQUENCE [LARGE SCALE GENOMIC DNA]</scope>
    <source>
        <strain evidence="3">BUZ 3T</strain>
    </source>
</reference>
<name>I2GSI4_9BACT</name>
<dbReference type="STRING" id="1185876.BN8_06252"/>